<dbReference type="InterPro" id="IPR036890">
    <property type="entry name" value="HATPase_C_sf"/>
</dbReference>
<reference evidence="9" key="1">
    <citation type="journal article" date="2023" name="Int. J. Syst. Evol. Microbiol.">
        <title>&lt;i&gt;Holtiella tumoricola&lt;/i&gt; gen. nov. sp. nov., isolated from a human clinical sample.</title>
        <authorList>
            <person name="Allen-Vercoe E."/>
            <person name="Daigneault M.C."/>
            <person name="Vancuren S.J."/>
            <person name="Cochrane K."/>
            <person name="O'Neal L.L."/>
            <person name="Sankaranarayanan K."/>
            <person name="Lawson P.A."/>
        </authorList>
    </citation>
    <scope>NUCLEOTIDE SEQUENCE</scope>
    <source>
        <strain evidence="9">CC70A</strain>
    </source>
</reference>
<dbReference type="Gene3D" id="3.30.565.10">
    <property type="entry name" value="Histidine kinase-like ATPase, C-terminal domain"/>
    <property type="match status" value="1"/>
</dbReference>
<sequence>MQNSNEMKVEFASNSLNEAFARVAVSAFLSQLDPTVDELYDVKMAVSEAVTNSIIHGYNADPNQLIWIKCTYEGRMVTIQVIDKGKGIKDVDEAMKALYTTSEDDERAGLGFTVMQSMMDQVQVDSEEGKGTCVTMTKTFY</sequence>
<accession>A0AA42DRQ5</accession>
<comment type="similarity">
    <text evidence="7">Belongs to the anti-sigma-factor family.</text>
</comment>
<dbReference type="SUPFAM" id="SSF55874">
    <property type="entry name" value="ATPase domain of HSP90 chaperone/DNA topoisomerase II/histidine kinase"/>
    <property type="match status" value="1"/>
</dbReference>
<dbReference type="GO" id="GO:0042174">
    <property type="term" value="P:negative regulation of sporulation resulting in formation of a cellular spore"/>
    <property type="evidence" value="ECO:0007669"/>
    <property type="project" value="InterPro"/>
</dbReference>
<dbReference type="InterPro" id="IPR050267">
    <property type="entry name" value="Anti-sigma-factor_SerPK"/>
</dbReference>
<evidence type="ECO:0000256" key="2">
    <source>
        <dbReference type="ARBA" id="ARBA00022679"/>
    </source>
</evidence>
<dbReference type="GO" id="GO:0030436">
    <property type="term" value="P:asexual sporulation"/>
    <property type="evidence" value="ECO:0007669"/>
    <property type="project" value="UniProtKB-UniRule"/>
</dbReference>
<name>A0AA42DRQ5_9FIRM</name>
<organism evidence="9 10">
    <name type="scientific">Holtiella tumoricola</name>
    <dbReference type="NCBI Taxonomy" id="3018743"/>
    <lineage>
        <taxon>Bacteria</taxon>
        <taxon>Bacillati</taxon>
        <taxon>Bacillota</taxon>
        <taxon>Clostridia</taxon>
        <taxon>Lachnospirales</taxon>
        <taxon>Cellulosilyticaceae</taxon>
        <taxon>Holtiella</taxon>
    </lineage>
</organism>
<dbReference type="PANTHER" id="PTHR35526:SF3">
    <property type="entry name" value="ANTI-SIGMA-F FACTOR RSBW"/>
    <property type="match status" value="1"/>
</dbReference>
<keyword evidence="1 7" id="KW-0723">Serine/threonine-protein kinase</keyword>
<dbReference type="NCBIfam" id="TIGR01925">
    <property type="entry name" value="spIIAB"/>
    <property type="match status" value="1"/>
</dbReference>
<dbReference type="EMBL" id="JAQIFT010000068">
    <property type="protein sequence ID" value="MDA3733851.1"/>
    <property type="molecule type" value="Genomic_DNA"/>
</dbReference>
<dbReference type="Pfam" id="PF13581">
    <property type="entry name" value="HATPase_c_2"/>
    <property type="match status" value="1"/>
</dbReference>
<comment type="caution">
    <text evidence="9">The sequence shown here is derived from an EMBL/GenBank/DDBJ whole genome shotgun (WGS) entry which is preliminary data.</text>
</comment>
<dbReference type="PANTHER" id="PTHR35526">
    <property type="entry name" value="ANTI-SIGMA-F FACTOR RSBW-RELATED"/>
    <property type="match status" value="1"/>
</dbReference>
<dbReference type="EC" id="2.7.11.1" evidence="7"/>
<dbReference type="InterPro" id="IPR003594">
    <property type="entry name" value="HATPase_dom"/>
</dbReference>
<dbReference type="GO" id="GO:0005524">
    <property type="term" value="F:ATP binding"/>
    <property type="evidence" value="ECO:0007669"/>
    <property type="project" value="UniProtKB-KW"/>
</dbReference>
<keyword evidence="10" id="KW-1185">Reference proteome</keyword>
<dbReference type="HAMAP" id="MF_00637">
    <property type="entry name" value="Anti_sigma_F"/>
    <property type="match status" value="1"/>
</dbReference>
<evidence type="ECO:0000256" key="4">
    <source>
        <dbReference type="ARBA" id="ARBA00022777"/>
    </source>
</evidence>
<comment type="catalytic activity">
    <reaction evidence="7">
        <text>L-threonyl-[protein] + ATP = O-phospho-L-threonyl-[protein] + ADP + H(+)</text>
        <dbReference type="Rhea" id="RHEA:46608"/>
        <dbReference type="Rhea" id="RHEA-COMP:11060"/>
        <dbReference type="Rhea" id="RHEA-COMP:11605"/>
        <dbReference type="ChEBI" id="CHEBI:15378"/>
        <dbReference type="ChEBI" id="CHEBI:30013"/>
        <dbReference type="ChEBI" id="CHEBI:30616"/>
        <dbReference type="ChEBI" id="CHEBI:61977"/>
        <dbReference type="ChEBI" id="CHEBI:456216"/>
        <dbReference type="EC" id="2.7.11.1"/>
    </reaction>
</comment>
<evidence type="ECO:0000313" key="9">
    <source>
        <dbReference type="EMBL" id="MDA3733851.1"/>
    </source>
</evidence>
<proteinExistence type="inferred from homology"/>
<evidence type="ECO:0000259" key="8">
    <source>
        <dbReference type="Pfam" id="PF13581"/>
    </source>
</evidence>
<evidence type="ECO:0000256" key="6">
    <source>
        <dbReference type="ARBA" id="ARBA00022969"/>
    </source>
</evidence>
<dbReference type="GO" id="GO:0030435">
    <property type="term" value="P:sporulation resulting in formation of a cellular spore"/>
    <property type="evidence" value="ECO:0007669"/>
    <property type="project" value="UniProtKB-KW"/>
</dbReference>
<protein>
    <recommendedName>
        <fullName evidence="7">Anti-sigma F factor</fullName>
        <ecNumber evidence="7">2.7.11.1</ecNumber>
    </recommendedName>
    <alternativeName>
        <fullName evidence="7">Stage II sporulation protein AB</fullName>
    </alternativeName>
</protein>
<dbReference type="GO" id="GO:0016989">
    <property type="term" value="F:sigma factor antagonist activity"/>
    <property type="evidence" value="ECO:0007669"/>
    <property type="project" value="InterPro"/>
</dbReference>
<keyword evidence="2 7" id="KW-0808">Transferase</keyword>
<gene>
    <name evidence="7 9" type="primary">spoIIAB</name>
    <name evidence="9" type="ORF">PBV87_20465</name>
</gene>
<keyword evidence="6 7" id="KW-0749">Sporulation</keyword>
<dbReference type="Proteomes" id="UP001169242">
    <property type="component" value="Unassembled WGS sequence"/>
</dbReference>
<comment type="catalytic activity">
    <reaction evidence="7">
        <text>L-seryl-[protein] + ATP = O-phospho-L-seryl-[protein] + ADP + H(+)</text>
        <dbReference type="Rhea" id="RHEA:17989"/>
        <dbReference type="Rhea" id="RHEA-COMP:9863"/>
        <dbReference type="Rhea" id="RHEA-COMP:11604"/>
        <dbReference type="ChEBI" id="CHEBI:15378"/>
        <dbReference type="ChEBI" id="CHEBI:29999"/>
        <dbReference type="ChEBI" id="CHEBI:30616"/>
        <dbReference type="ChEBI" id="CHEBI:83421"/>
        <dbReference type="ChEBI" id="CHEBI:456216"/>
        <dbReference type="EC" id="2.7.11.1"/>
    </reaction>
</comment>
<comment type="function">
    <text evidence="7">Binds to sigma F and blocks its ability to form an RNA polymerase holoenzyme (E-sigma F). Phosphorylates SpoIIAA on a serine residue. This phosphorylation may enable SpoIIAA to act as an anti-anti-sigma factor that counteracts SpoIIAB and thus releases sigma F from inhibition.</text>
</comment>
<evidence type="ECO:0000256" key="3">
    <source>
        <dbReference type="ARBA" id="ARBA00022741"/>
    </source>
</evidence>
<evidence type="ECO:0000256" key="1">
    <source>
        <dbReference type="ARBA" id="ARBA00022527"/>
    </source>
</evidence>
<evidence type="ECO:0000313" key="10">
    <source>
        <dbReference type="Proteomes" id="UP001169242"/>
    </source>
</evidence>
<evidence type="ECO:0000256" key="5">
    <source>
        <dbReference type="ARBA" id="ARBA00022840"/>
    </source>
</evidence>
<evidence type="ECO:0000256" key="7">
    <source>
        <dbReference type="HAMAP-Rule" id="MF_00637"/>
    </source>
</evidence>
<keyword evidence="5 7" id="KW-0067">ATP-binding</keyword>
<dbReference type="RefSeq" id="WP_053985498.1">
    <property type="nucleotide sequence ID" value="NZ_JAQIFT010000068.1"/>
</dbReference>
<keyword evidence="3 7" id="KW-0547">Nucleotide-binding</keyword>
<dbReference type="AlphaFoldDB" id="A0AA42DRQ5"/>
<dbReference type="GO" id="GO:0004674">
    <property type="term" value="F:protein serine/threonine kinase activity"/>
    <property type="evidence" value="ECO:0007669"/>
    <property type="project" value="UniProtKB-KW"/>
</dbReference>
<dbReference type="InterPro" id="IPR010194">
    <property type="entry name" value="Anti-sigma_F"/>
</dbReference>
<feature type="domain" description="Histidine kinase/HSP90-like ATPase" evidence="8">
    <location>
        <begin position="21"/>
        <end position="138"/>
    </location>
</feature>
<keyword evidence="4 7" id="KW-0418">Kinase</keyword>